<gene>
    <name evidence="2" type="ORF">DU508_23665</name>
</gene>
<proteinExistence type="predicted"/>
<evidence type="ECO:0000313" key="3">
    <source>
        <dbReference type="Proteomes" id="UP000253961"/>
    </source>
</evidence>
<feature type="compositionally biased region" description="Basic and acidic residues" evidence="1">
    <location>
        <begin position="323"/>
        <end position="343"/>
    </location>
</feature>
<feature type="compositionally biased region" description="Polar residues" evidence="1">
    <location>
        <begin position="422"/>
        <end position="437"/>
    </location>
</feature>
<feature type="compositionally biased region" description="Basic and acidic residues" evidence="1">
    <location>
        <begin position="439"/>
        <end position="448"/>
    </location>
</feature>
<dbReference type="Gene3D" id="2.180.10.10">
    <property type="entry name" value="RHS repeat-associated core"/>
    <property type="match status" value="1"/>
</dbReference>
<dbReference type="PANTHER" id="PTHR32305">
    <property type="match status" value="1"/>
</dbReference>
<dbReference type="AlphaFoldDB" id="A0A369PP46"/>
<feature type="compositionally biased region" description="Basic and acidic residues" evidence="1">
    <location>
        <begin position="283"/>
        <end position="302"/>
    </location>
</feature>
<name>A0A369PP46_9SPHI</name>
<feature type="region of interest" description="Disordered" evidence="1">
    <location>
        <begin position="379"/>
        <end position="406"/>
    </location>
</feature>
<feature type="region of interest" description="Disordered" evidence="1">
    <location>
        <begin position="420"/>
        <end position="448"/>
    </location>
</feature>
<evidence type="ECO:0000256" key="1">
    <source>
        <dbReference type="SAM" id="MobiDB-lite"/>
    </source>
</evidence>
<accession>A0A369PP46</accession>
<dbReference type="RefSeq" id="WP_115405126.1">
    <property type="nucleotide sequence ID" value="NZ_QPKV01000022.1"/>
</dbReference>
<dbReference type="OrthoDB" id="2972467at2"/>
<dbReference type="InterPro" id="IPR022385">
    <property type="entry name" value="Rhs_assc_core"/>
</dbReference>
<organism evidence="2 3">
    <name type="scientific">Pedobacter chinensis</name>
    <dbReference type="NCBI Taxonomy" id="2282421"/>
    <lineage>
        <taxon>Bacteria</taxon>
        <taxon>Pseudomonadati</taxon>
        <taxon>Bacteroidota</taxon>
        <taxon>Sphingobacteriia</taxon>
        <taxon>Sphingobacteriales</taxon>
        <taxon>Sphingobacteriaceae</taxon>
        <taxon>Pedobacter</taxon>
    </lineage>
</organism>
<protein>
    <submittedName>
        <fullName evidence="2">RHS repeat-associated core domain-containing protein</fullName>
    </submittedName>
</protein>
<comment type="caution">
    <text evidence="2">The sequence shown here is derived from an EMBL/GenBank/DDBJ whole genome shotgun (WGS) entry which is preliminary data.</text>
</comment>
<dbReference type="NCBIfam" id="TIGR03696">
    <property type="entry name" value="Rhs_assc_core"/>
    <property type="match status" value="1"/>
</dbReference>
<evidence type="ECO:0000313" key="2">
    <source>
        <dbReference type="EMBL" id="RDC54052.1"/>
    </source>
</evidence>
<dbReference type="PANTHER" id="PTHR32305:SF15">
    <property type="entry name" value="PROTEIN RHSA-RELATED"/>
    <property type="match status" value="1"/>
</dbReference>
<dbReference type="InterPro" id="IPR050708">
    <property type="entry name" value="T6SS_VgrG/RHS"/>
</dbReference>
<sequence>MTKSSGNIVYTYDASGNRVSKTAGGLKTWYVRDAQGNSLSVYDNANNKSNWREQQLYGSGRLGMWRPNLNLAVANGSSVWNSYGLKFFELSNHLGNVMAVINDNRVQNGSNYEPVVVNANDYYAFGGQMPGRGYDLNNAAYRYGFNGKENDDEVKGAGNQQDYGMRIYDNRLGRFLSVDPLQADYPWWSPYAFAGNSPVLNVDLDGLETYNYNLLTDKKTGKSKLSLSSVEHGSLADALTVQKVDYNGATYTIDAEWNYAPYHGFDNVKKLEGQTPAQLKEYFSNRKTDSQQEEERRQKSEEAYQQAGSIVFGGAALNQKSKSSPDKGTKEQVSRANGDKSEGWDGPVDYSKLKQPRKVGPGLETTPAQRKRILEHNKKMNRGVLKSDEDGSVMNIPKAVPKGGKADMNQAEVDHVVERVNGGSNSNGNLKVISKQQNLKKESERRKQ</sequence>
<reference evidence="2 3" key="1">
    <citation type="submission" date="2018-07" db="EMBL/GenBank/DDBJ databases">
        <title>Pedobacter sp. nov., isolated from soil.</title>
        <authorList>
            <person name="Zhou L.Y."/>
            <person name="Du Z.J."/>
        </authorList>
    </citation>
    <scope>NUCLEOTIDE SEQUENCE [LARGE SCALE GENOMIC DNA]</scope>
    <source>
        <strain evidence="2 3">JDX94</strain>
    </source>
</reference>
<feature type="region of interest" description="Disordered" evidence="1">
    <location>
        <begin position="282"/>
        <end position="366"/>
    </location>
</feature>
<dbReference type="EMBL" id="QPKV01000022">
    <property type="protein sequence ID" value="RDC54052.1"/>
    <property type="molecule type" value="Genomic_DNA"/>
</dbReference>
<keyword evidence="3" id="KW-1185">Reference proteome</keyword>
<dbReference type="Proteomes" id="UP000253961">
    <property type="component" value="Unassembled WGS sequence"/>
</dbReference>